<dbReference type="OMA" id="FEYINPR"/>
<dbReference type="GO" id="GO:0005509">
    <property type="term" value="F:calcium ion binding"/>
    <property type="evidence" value="ECO:0007669"/>
    <property type="project" value="InterPro"/>
</dbReference>
<proteinExistence type="predicted"/>
<evidence type="ECO:0000256" key="3">
    <source>
        <dbReference type="ARBA" id="ARBA00022837"/>
    </source>
</evidence>
<dbReference type="Gene3D" id="1.10.238.10">
    <property type="entry name" value="EF-hand"/>
    <property type="match status" value="2"/>
</dbReference>
<dbReference type="Proteomes" id="UP000094527">
    <property type="component" value="Unassembled WGS sequence"/>
</dbReference>
<dbReference type="PROSITE" id="PS50222">
    <property type="entry name" value="EF_HAND_2"/>
    <property type="match status" value="3"/>
</dbReference>
<evidence type="ECO:0000256" key="4">
    <source>
        <dbReference type="SAM" id="Phobius"/>
    </source>
</evidence>
<evidence type="ECO:0000256" key="2">
    <source>
        <dbReference type="ARBA" id="ARBA00022737"/>
    </source>
</evidence>
<keyword evidence="3" id="KW-0106">Calcium</keyword>
<dbReference type="PROSITE" id="PS00018">
    <property type="entry name" value="EF_HAND_1"/>
    <property type="match status" value="2"/>
</dbReference>
<dbReference type="InterPro" id="IPR018247">
    <property type="entry name" value="EF_Hand_1_Ca_BS"/>
</dbReference>
<dbReference type="GO" id="GO:0005783">
    <property type="term" value="C:endoplasmic reticulum"/>
    <property type="evidence" value="ECO:0007669"/>
    <property type="project" value="TreeGrafter"/>
</dbReference>
<keyword evidence="7" id="KW-1185">Reference proteome</keyword>
<evidence type="ECO:0000259" key="5">
    <source>
        <dbReference type="PROSITE" id="PS50222"/>
    </source>
</evidence>
<dbReference type="InterPro" id="IPR002048">
    <property type="entry name" value="EF_hand_dom"/>
</dbReference>
<organism evidence="6 7">
    <name type="scientific">Orchesella cincta</name>
    <name type="common">Springtail</name>
    <name type="synonym">Podura cincta</name>
    <dbReference type="NCBI Taxonomy" id="48709"/>
    <lineage>
        <taxon>Eukaryota</taxon>
        <taxon>Metazoa</taxon>
        <taxon>Ecdysozoa</taxon>
        <taxon>Arthropoda</taxon>
        <taxon>Hexapoda</taxon>
        <taxon>Collembola</taxon>
        <taxon>Entomobryomorpha</taxon>
        <taxon>Entomobryoidea</taxon>
        <taxon>Orchesellidae</taxon>
        <taxon>Orchesellinae</taxon>
        <taxon>Orchesella</taxon>
    </lineage>
</organism>
<dbReference type="AlphaFoldDB" id="A0A1D2NLK2"/>
<dbReference type="SUPFAM" id="SSF47473">
    <property type="entry name" value="EF-hand"/>
    <property type="match status" value="2"/>
</dbReference>
<reference evidence="6 7" key="1">
    <citation type="journal article" date="2016" name="Genome Biol. Evol.">
        <title>Gene Family Evolution Reflects Adaptation to Soil Environmental Stressors in the Genome of the Collembolan Orchesella cincta.</title>
        <authorList>
            <person name="Faddeeva-Vakhrusheva A."/>
            <person name="Derks M.F."/>
            <person name="Anvar S.Y."/>
            <person name="Agamennone V."/>
            <person name="Suring W."/>
            <person name="Smit S."/>
            <person name="van Straalen N.M."/>
            <person name="Roelofs D."/>
        </authorList>
    </citation>
    <scope>NUCLEOTIDE SEQUENCE [LARGE SCALE GENOMIC DNA]</scope>
    <source>
        <tissue evidence="6">Mixed pool</tissue>
    </source>
</reference>
<feature type="domain" description="EF-hand" evidence="5">
    <location>
        <begin position="129"/>
        <end position="164"/>
    </location>
</feature>
<keyword evidence="2" id="KW-0677">Repeat</keyword>
<keyword evidence="4" id="KW-0812">Transmembrane</keyword>
<dbReference type="Pfam" id="PF13202">
    <property type="entry name" value="EF-hand_5"/>
    <property type="match status" value="2"/>
</dbReference>
<evidence type="ECO:0000256" key="1">
    <source>
        <dbReference type="ARBA" id="ARBA00022723"/>
    </source>
</evidence>
<evidence type="ECO:0000313" key="7">
    <source>
        <dbReference type="Proteomes" id="UP000094527"/>
    </source>
</evidence>
<dbReference type="OrthoDB" id="9978834at2759"/>
<comment type="caution">
    <text evidence="6">The sequence shown here is derived from an EMBL/GenBank/DDBJ whole genome shotgun (WGS) entry which is preliminary data.</text>
</comment>
<feature type="transmembrane region" description="Helical" evidence="4">
    <location>
        <begin position="39"/>
        <end position="59"/>
    </location>
</feature>
<dbReference type="PANTHER" id="PTHR10827:SF98">
    <property type="entry name" value="45 KDA CALCIUM-BINDING PROTEIN"/>
    <property type="match status" value="1"/>
</dbReference>
<dbReference type="GO" id="GO:0017156">
    <property type="term" value="P:calcium-ion regulated exocytosis"/>
    <property type="evidence" value="ECO:0007669"/>
    <property type="project" value="TreeGrafter"/>
</dbReference>
<name>A0A1D2NLK2_ORCCI</name>
<evidence type="ECO:0000313" key="6">
    <source>
        <dbReference type="EMBL" id="ODN06144.1"/>
    </source>
</evidence>
<accession>A0A1D2NLK2</accession>
<keyword evidence="1" id="KW-0479">Metal-binding</keyword>
<dbReference type="PANTHER" id="PTHR10827">
    <property type="entry name" value="RETICULOCALBIN"/>
    <property type="match status" value="1"/>
</dbReference>
<gene>
    <name evidence="6" type="ORF">Ocin01_00546</name>
</gene>
<sequence length="383" mass="43833">MTKTVTQLVWYLERKWKYSWWSCHPHYGSGRASAFATKVATVVVLVLFMWLVYISVWAATVDISGRNPSALAFVDSNELPTFPATGAAIAQHQSTESEAIPFKTMISYETSSLPKGVNNNGSFITLSLPQFTRLERIFYRADTNRDGFLTQTELANYINQAVKDHLANAMKYNYQKYSQLDNDPRNGLVTWKEYVTHYFKKIGIPAITLDDVRDKSPAFTRLPKDFKVEIARLEASWSEAANNSPDFVTVDEFLSLEHPEASPTRLLTLVTDVFSTFDLDGDGIIEKSEFETTYREAEGVDKVYKEDFHLIDTDGNEKITRLELMKYIDPRNIHHSQKDSKQILNVTDLDKDGKMSLHEAIICGSYLIRSKFYDVVYRLHNPE</sequence>
<dbReference type="SMART" id="SM00054">
    <property type="entry name" value="EFh"/>
    <property type="match status" value="4"/>
</dbReference>
<feature type="domain" description="EF-hand" evidence="5">
    <location>
        <begin position="301"/>
        <end position="334"/>
    </location>
</feature>
<dbReference type="InterPro" id="IPR011992">
    <property type="entry name" value="EF-hand-dom_pair"/>
</dbReference>
<keyword evidence="4" id="KW-0472">Membrane</keyword>
<feature type="domain" description="EF-hand" evidence="5">
    <location>
        <begin position="265"/>
        <end position="300"/>
    </location>
</feature>
<dbReference type="EMBL" id="LJIJ01000010">
    <property type="protein sequence ID" value="ODN06144.1"/>
    <property type="molecule type" value="Genomic_DNA"/>
</dbReference>
<protein>
    <submittedName>
        <fullName evidence="6">45 kDa calcium-binding protein</fullName>
    </submittedName>
</protein>
<keyword evidence="4" id="KW-1133">Transmembrane helix</keyword>